<organism evidence="6 7">
    <name type="scientific">Roseibium polysiphoniae</name>
    <dbReference type="NCBI Taxonomy" id="2571221"/>
    <lineage>
        <taxon>Bacteria</taxon>
        <taxon>Pseudomonadati</taxon>
        <taxon>Pseudomonadota</taxon>
        <taxon>Alphaproteobacteria</taxon>
        <taxon>Hyphomicrobiales</taxon>
        <taxon>Stappiaceae</taxon>
        <taxon>Roseibium</taxon>
    </lineage>
</organism>
<reference evidence="6" key="2">
    <citation type="journal article" date="2021" name="Microorganisms">
        <title>Bacterial Dimethylsulfoniopropionate Biosynthesis in the East China Sea.</title>
        <authorList>
            <person name="Liu J."/>
            <person name="Zhang Y."/>
            <person name="Liu J."/>
            <person name="Zhong H."/>
            <person name="Williams B.T."/>
            <person name="Zheng Y."/>
            <person name="Curson A.R.J."/>
            <person name="Sun C."/>
            <person name="Sun H."/>
            <person name="Song D."/>
            <person name="Wagner Mackenzie B."/>
            <person name="Bermejo Martinez A."/>
            <person name="Todd J.D."/>
            <person name="Zhang X.H."/>
        </authorList>
    </citation>
    <scope>NUCLEOTIDE SEQUENCE</scope>
    <source>
        <strain evidence="6">AESS21</strain>
    </source>
</reference>
<dbReference type="PANTHER" id="PTHR30537:SF30">
    <property type="entry name" value="TRANSCRIPTIONAL REGULATOR-RELATED"/>
    <property type="match status" value="1"/>
</dbReference>
<dbReference type="AlphaFoldDB" id="A0A944CG99"/>
<evidence type="ECO:0000259" key="5">
    <source>
        <dbReference type="PROSITE" id="PS50931"/>
    </source>
</evidence>
<dbReference type="EMBL" id="QTKU01000005">
    <property type="protein sequence ID" value="MBS8262273.1"/>
    <property type="molecule type" value="Genomic_DNA"/>
</dbReference>
<dbReference type="GO" id="GO:0006351">
    <property type="term" value="P:DNA-templated transcription"/>
    <property type="evidence" value="ECO:0007669"/>
    <property type="project" value="TreeGrafter"/>
</dbReference>
<evidence type="ECO:0000256" key="1">
    <source>
        <dbReference type="ARBA" id="ARBA00009437"/>
    </source>
</evidence>
<reference evidence="6" key="1">
    <citation type="submission" date="2018-08" db="EMBL/GenBank/DDBJ databases">
        <authorList>
            <person name="Jin W."/>
            <person name="Wang H."/>
            <person name="Yang Y."/>
            <person name="Li M."/>
            <person name="Liu J."/>
        </authorList>
    </citation>
    <scope>NUCLEOTIDE SEQUENCE</scope>
    <source>
        <strain evidence="6">AESS21</strain>
    </source>
</reference>
<sequence length="295" mass="32026">MTFMIDDLRALAIFAKVAEAGSFSAASRALRLSTSVVSHHVKGLETRHGVSLFHRSTRALSLTGDGERLLESANRMVAAAEEGLDAIADVSGGPTGALRLTAPAFLVGSPQEAAVWRFARRHPNVAVTLHGNDKQVNLVAEGYDMAIRLGLMSDSSLRSRKIGTFERTLVAAPSYLETIKKPVTPEDLAHCNFVLMDMLPEKFLLKRGAEEITVQPEQSRVVVNSIGGARSAVLAGLGIQKLPLSEIEDDLAAGRLVKVLPDWTLPTFNIYAVWPASSRRSSLVRLLLEFIMEED</sequence>
<evidence type="ECO:0000313" key="6">
    <source>
        <dbReference type="EMBL" id="MBS8262273.1"/>
    </source>
</evidence>
<keyword evidence="4" id="KW-0804">Transcription</keyword>
<gene>
    <name evidence="6" type="ORF">DYI23_18740</name>
</gene>
<dbReference type="PANTHER" id="PTHR30537">
    <property type="entry name" value="HTH-TYPE TRANSCRIPTIONAL REGULATOR"/>
    <property type="match status" value="1"/>
</dbReference>
<dbReference type="InterPro" id="IPR036390">
    <property type="entry name" value="WH_DNA-bd_sf"/>
</dbReference>
<dbReference type="FunFam" id="1.10.10.10:FF:000001">
    <property type="entry name" value="LysR family transcriptional regulator"/>
    <property type="match status" value="1"/>
</dbReference>
<evidence type="ECO:0000256" key="4">
    <source>
        <dbReference type="ARBA" id="ARBA00023163"/>
    </source>
</evidence>
<accession>A0A944CG99</accession>
<dbReference type="InterPro" id="IPR005119">
    <property type="entry name" value="LysR_subst-bd"/>
</dbReference>
<dbReference type="Gene3D" id="1.10.10.10">
    <property type="entry name" value="Winged helix-like DNA-binding domain superfamily/Winged helix DNA-binding domain"/>
    <property type="match status" value="1"/>
</dbReference>
<name>A0A944CG99_9HYPH</name>
<dbReference type="RefSeq" id="WP_213217561.1">
    <property type="nucleotide sequence ID" value="NZ_QTKU01000005.1"/>
</dbReference>
<dbReference type="SUPFAM" id="SSF46785">
    <property type="entry name" value="Winged helix' DNA-binding domain"/>
    <property type="match status" value="1"/>
</dbReference>
<dbReference type="SUPFAM" id="SSF53850">
    <property type="entry name" value="Periplasmic binding protein-like II"/>
    <property type="match status" value="1"/>
</dbReference>
<evidence type="ECO:0000256" key="3">
    <source>
        <dbReference type="ARBA" id="ARBA00023125"/>
    </source>
</evidence>
<dbReference type="InterPro" id="IPR000847">
    <property type="entry name" value="LysR_HTH_N"/>
</dbReference>
<proteinExistence type="inferred from homology"/>
<dbReference type="Pfam" id="PF00126">
    <property type="entry name" value="HTH_1"/>
    <property type="match status" value="1"/>
</dbReference>
<dbReference type="InterPro" id="IPR036388">
    <property type="entry name" value="WH-like_DNA-bd_sf"/>
</dbReference>
<dbReference type="CDD" id="cd08422">
    <property type="entry name" value="PBP2_CrgA_like"/>
    <property type="match status" value="1"/>
</dbReference>
<dbReference type="Gene3D" id="3.40.190.290">
    <property type="match status" value="1"/>
</dbReference>
<evidence type="ECO:0000256" key="2">
    <source>
        <dbReference type="ARBA" id="ARBA00023015"/>
    </source>
</evidence>
<comment type="caution">
    <text evidence="6">The sequence shown here is derived from an EMBL/GenBank/DDBJ whole genome shotgun (WGS) entry which is preliminary data.</text>
</comment>
<dbReference type="GO" id="GO:0003700">
    <property type="term" value="F:DNA-binding transcription factor activity"/>
    <property type="evidence" value="ECO:0007669"/>
    <property type="project" value="InterPro"/>
</dbReference>
<protein>
    <submittedName>
        <fullName evidence="6">LysR family transcriptional regulator</fullName>
    </submittedName>
</protein>
<dbReference type="Proteomes" id="UP000705379">
    <property type="component" value="Unassembled WGS sequence"/>
</dbReference>
<dbReference type="InterPro" id="IPR058163">
    <property type="entry name" value="LysR-type_TF_proteobact-type"/>
</dbReference>
<feature type="domain" description="HTH lysR-type" evidence="5">
    <location>
        <begin position="6"/>
        <end position="63"/>
    </location>
</feature>
<dbReference type="GO" id="GO:0043565">
    <property type="term" value="F:sequence-specific DNA binding"/>
    <property type="evidence" value="ECO:0007669"/>
    <property type="project" value="TreeGrafter"/>
</dbReference>
<comment type="similarity">
    <text evidence="1">Belongs to the LysR transcriptional regulatory family.</text>
</comment>
<keyword evidence="2" id="KW-0805">Transcription regulation</keyword>
<keyword evidence="3" id="KW-0238">DNA-binding</keyword>
<dbReference type="Pfam" id="PF03466">
    <property type="entry name" value="LysR_substrate"/>
    <property type="match status" value="1"/>
</dbReference>
<evidence type="ECO:0000313" key="7">
    <source>
        <dbReference type="Proteomes" id="UP000705379"/>
    </source>
</evidence>
<dbReference type="PROSITE" id="PS50931">
    <property type="entry name" value="HTH_LYSR"/>
    <property type="match status" value="1"/>
</dbReference>